<dbReference type="Proteomes" id="UP000639643">
    <property type="component" value="Unassembled WGS sequence"/>
</dbReference>
<gene>
    <name evidence="1" type="ORF">CMUS01_01341</name>
</gene>
<dbReference type="EMBL" id="WIGM01000022">
    <property type="protein sequence ID" value="KAF6844191.1"/>
    <property type="molecule type" value="Genomic_DNA"/>
</dbReference>
<keyword evidence="2" id="KW-1185">Reference proteome</keyword>
<organism evidence="1 2">
    <name type="scientific">Colletotrichum musicola</name>
    <dbReference type="NCBI Taxonomy" id="2175873"/>
    <lineage>
        <taxon>Eukaryota</taxon>
        <taxon>Fungi</taxon>
        <taxon>Dikarya</taxon>
        <taxon>Ascomycota</taxon>
        <taxon>Pezizomycotina</taxon>
        <taxon>Sordariomycetes</taxon>
        <taxon>Hypocreomycetidae</taxon>
        <taxon>Glomerellales</taxon>
        <taxon>Glomerellaceae</taxon>
        <taxon>Colletotrichum</taxon>
        <taxon>Colletotrichum orchidearum species complex</taxon>
    </lineage>
</organism>
<sequence length="149" mass="16593">MDGMMSIPAGTRASRFARLLMGVRGRFRAAQINLTSDNHALSKWLTDFFYRGQGYSRIQLDEIRRAVMRRAERKIGGTKHTDDNVDVCAPQGLPVWAQQIAAEGYIASRMAAQPNGSSPNTTVNIGYTLHEPWMAVVNKRGISRSPFPL</sequence>
<protein>
    <submittedName>
        <fullName evidence="1">Uncharacterized protein</fullName>
    </submittedName>
</protein>
<evidence type="ECO:0000313" key="2">
    <source>
        <dbReference type="Proteomes" id="UP000639643"/>
    </source>
</evidence>
<evidence type="ECO:0000313" key="1">
    <source>
        <dbReference type="EMBL" id="KAF6844191.1"/>
    </source>
</evidence>
<name>A0A8H6U8M2_9PEZI</name>
<proteinExistence type="predicted"/>
<comment type="caution">
    <text evidence="1">The sequence shown here is derived from an EMBL/GenBank/DDBJ whole genome shotgun (WGS) entry which is preliminary data.</text>
</comment>
<accession>A0A8H6U8M2</accession>
<reference evidence="1" key="1">
    <citation type="journal article" date="2020" name="Phytopathology">
        <title>Genome Sequence Resources of Colletotrichum truncatum, C. plurivorum, C. musicola, and C. sojae: Four Species Pathogenic to Soybean (Glycine max).</title>
        <authorList>
            <person name="Rogerio F."/>
            <person name="Boufleur T.R."/>
            <person name="Ciampi-Guillardi M."/>
            <person name="Sukno S.A."/>
            <person name="Thon M.R."/>
            <person name="Massola Junior N.S."/>
            <person name="Baroncelli R."/>
        </authorList>
    </citation>
    <scope>NUCLEOTIDE SEQUENCE</scope>
    <source>
        <strain evidence="1">LFN0074</strain>
    </source>
</reference>
<dbReference type="AlphaFoldDB" id="A0A8H6U8M2"/>